<organism evidence="2 3">
    <name type="scientific">Azospirillum humicireducens</name>
    <dbReference type="NCBI Taxonomy" id="1226968"/>
    <lineage>
        <taxon>Bacteria</taxon>
        <taxon>Pseudomonadati</taxon>
        <taxon>Pseudomonadota</taxon>
        <taxon>Alphaproteobacteria</taxon>
        <taxon>Rhodospirillales</taxon>
        <taxon>Azospirillaceae</taxon>
        <taxon>Azospirillum</taxon>
    </lineage>
</organism>
<keyword evidence="1" id="KW-0472">Membrane</keyword>
<dbReference type="AlphaFoldDB" id="A0A160JGR0"/>
<sequence length="155" mass="17168">MLWLAAYIGSILAINFAFSLFPHLDLVWSCWAGLIFILRDMVQVRFGHWALAAMLGGTVLSYLLTDPFVATASVVAFAVSEMIDWAVFTITRRPLRDRLWISAALSVPVDTAIFFGMLDIWDPAVWAASFASKLLGVSAVWLLMRAREGRMAVAA</sequence>
<feature type="transmembrane region" description="Helical" evidence="1">
    <location>
        <begin position="124"/>
        <end position="144"/>
    </location>
</feature>
<dbReference type="RefSeq" id="WP_063635244.1">
    <property type="nucleotide sequence ID" value="NZ_CP015285.1"/>
</dbReference>
<feature type="transmembrane region" description="Helical" evidence="1">
    <location>
        <begin position="99"/>
        <end position="118"/>
    </location>
</feature>
<feature type="transmembrane region" description="Helical" evidence="1">
    <location>
        <begin position="6"/>
        <end position="34"/>
    </location>
</feature>
<proteinExistence type="predicted"/>
<dbReference type="EMBL" id="CP015285">
    <property type="protein sequence ID" value="ANC92185.1"/>
    <property type="molecule type" value="Genomic_DNA"/>
</dbReference>
<dbReference type="KEGG" id="ahu:A6A40_09895"/>
<dbReference type="Proteomes" id="UP000077405">
    <property type="component" value="Chromosome"/>
</dbReference>
<dbReference type="STRING" id="1226968.A6A40_09895"/>
<reference evidence="2 3" key="1">
    <citation type="journal article" date="2013" name="Int. J. Syst. Evol. Microbiol.">
        <title>Azospirillum humicireducens sp. nov., a nitrogen-fixing bacterium isolated from a microbial fuel cell.</title>
        <authorList>
            <person name="Zhou S."/>
            <person name="Han L."/>
            <person name="Wang Y."/>
            <person name="Yang G."/>
            <person name="Zhuang L."/>
            <person name="Hu P."/>
        </authorList>
    </citation>
    <scope>NUCLEOTIDE SEQUENCE [LARGE SCALE GENOMIC DNA]</scope>
    <source>
        <strain evidence="2 3">SgZ-5</strain>
    </source>
</reference>
<name>A0A160JGR0_9PROT</name>
<keyword evidence="1" id="KW-0812">Transmembrane</keyword>
<evidence type="ECO:0000313" key="2">
    <source>
        <dbReference type="EMBL" id="ANC92185.1"/>
    </source>
</evidence>
<gene>
    <name evidence="2" type="ORF">A6A40_09895</name>
</gene>
<keyword evidence="1" id="KW-1133">Transmembrane helix</keyword>
<accession>A0A160JGR0</accession>
<evidence type="ECO:0000256" key="1">
    <source>
        <dbReference type="SAM" id="Phobius"/>
    </source>
</evidence>
<keyword evidence="3" id="KW-1185">Reference proteome</keyword>
<protein>
    <submittedName>
        <fullName evidence="2">PreQ0 transporter</fullName>
    </submittedName>
</protein>
<evidence type="ECO:0000313" key="3">
    <source>
        <dbReference type="Proteomes" id="UP000077405"/>
    </source>
</evidence>
<dbReference type="OrthoDB" id="5456784at2"/>